<dbReference type="PANTHER" id="PTHR35532">
    <property type="entry name" value="SIMILAR TO POLYHYDROXYALKANOATE DEPOLYMERASE"/>
    <property type="match status" value="1"/>
</dbReference>
<evidence type="ECO:0000313" key="1">
    <source>
        <dbReference type="EMBL" id="RHA73011.1"/>
    </source>
</evidence>
<gene>
    <name evidence="1" type="ORF">DW921_14525</name>
</gene>
<evidence type="ECO:0000313" key="2">
    <source>
        <dbReference type="Proteomes" id="UP000283855"/>
    </source>
</evidence>
<evidence type="ECO:0008006" key="3">
    <source>
        <dbReference type="Google" id="ProtNLM"/>
    </source>
</evidence>
<name>A0A413SVI4_9BACT</name>
<comment type="caution">
    <text evidence="1">The sequence shown here is derived from an EMBL/GenBank/DDBJ whole genome shotgun (WGS) entry which is preliminary data.</text>
</comment>
<proteinExistence type="predicted"/>
<dbReference type="AlphaFoldDB" id="A0A413SVI4"/>
<dbReference type="Gene3D" id="2.60.120.260">
    <property type="entry name" value="Galactose-binding domain-like"/>
    <property type="match status" value="1"/>
</dbReference>
<protein>
    <recommendedName>
        <fullName evidence="3">Transglutaminase domain-containing protein</fullName>
    </recommendedName>
</protein>
<dbReference type="Proteomes" id="UP000283855">
    <property type="component" value="Unassembled WGS sequence"/>
</dbReference>
<dbReference type="PANTHER" id="PTHR35532:SF5">
    <property type="entry name" value="CARBOHYDRATE-BINDING DOMAIN-CONTAINING PROTEIN"/>
    <property type="match status" value="1"/>
</dbReference>
<dbReference type="PROSITE" id="PS51257">
    <property type="entry name" value="PROKAR_LIPOPROTEIN"/>
    <property type="match status" value="1"/>
</dbReference>
<dbReference type="EMBL" id="QSFT01000050">
    <property type="protein sequence ID" value="RHA73011.1"/>
    <property type="molecule type" value="Genomic_DNA"/>
</dbReference>
<organism evidence="1 2">
    <name type="scientific">Phocaeicola coprophilus</name>
    <dbReference type="NCBI Taxonomy" id="387090"/>
    <lineage>
        <taxon>Bacteria</taxon>
        <taxon>Pseudomonadati</taxon>
        <taxon>Bacteroidota</taxon>
        <taxon>Bacteroidia</taxon>
        <taxon>Bacteroidales</taxon>
        <taxon>Bacteroidaceae</taxon>
        <taxon>Phocaeicola</taxon>
    </lineage>
</organism>
<sequence length="656" mass="76773">MKQTTVYILLLLLTACQSKDRLDMALEYAGDNRKELEKVLEHYRGDEMKYRAARFLIENMVGHTGHDSTDVRKFQPFYDRHVAISKKYNWERPAEWQQEIDSIWKESGQSLFFPKSRKDVQTMRADRLIQEIDRSFKAWQENAYTRNAPFEDFCRYILPYRYAEGVCIDNSRDVFYQRHAHLFSDAGKDFRQVIDSLHERSSDLMHNNWAAASMPIYNAATFEYVKRGSCDDKAWYNCLQLSALGMATAIDFVPEWGNRSGGHSWNCVIVNGETHPFEPFWDADRWKYKRIYNNEGFDLLWGRFRLPKVYRHTFEYYLDGPFADPEVDRQDIPPLFRNPFMKDVSEAYFQTADVKLSLRKSIPEDIKYAYLCVFGAKQWVPVQWGKIQRDGNVVFKGMGKDIVYLPMLYQNGNLTPAGSAFLLDKHGKQQILEPHKETAPITVSTYTAYLFTDEVIETKRTLNGACLLGSPDKNFAHADTLVCLNDSMESWGNDIQTTSHTPYRYIRLEVPKDSLNLCEISFFEHDGEEPIHPLKYSTNLRPLTSEDNPDRMTDGLSATGWRGKTNGDKGFVCWELPYPSLIKKIHYVPYWKPYFIQEKDIVLQYWDDAWITAGTQRWEKGTLTFNDVPQGTIYRVRIEGTKDRIFTYKNGMIQWY</sequence>
<reference evidence="1 2" key="1">
    <citation type="submission" date="2018-08" db="EMBL/GenBank/DDBJ databases">
        <title>A genome reference for cultivated species of the human gut microbiota.</title>
        <authorList>
            <person name="Zou Y."/>
            <person name="Xue W."/>
            <person name="Luo G."/>
        </authorList>
    </citation>
    <scope>NUCLEOTIDE SEQUENCE [LARGE SCALE GENOMIC DNA]</scope>
    <source>
        <strain evidence="1 2">AM42-38</strain>
    </source>
</reference>
<dbReference type="RefSeq" id="WP_118401022.1">
    <property type="nucleotide sequence ID" value="NZ_CABJGD010000050.1"/>
</dbReference>
<accession>A0A413SVI4</accession>